<accession>A0A9P8Q634</accession>
<evidence type="ECO:0000313" key="1">
    <source>
        <dbReference type="EMBL" id="KAH3683650.1"/>
    </source>
</evidence>
<dbReference type="Proteomes" id="UP000774326">
    <property type="component" value="Unassembled WGS sequence"/>
</dbReference>
<reference evidence="1" key="2">
    <citation type="submission" date="2021-01" db="EMBL/GenBank/DDBJ databases">
        <authorList>
            <person name="Schikora-Tamarit M.A."/>
        </authorList>
    </citation>
    <scope>NUCLEOTIDE SEQUENCE</scope>
    <source>
        <strain evidence="1">CBS2887</strain>
    </source>
</reference>
<dbReference type="EMBL" id="JAEUBG010003010">
    <property type="protein sequence ID" value="KAH3683650.1"/>
    <property type="molecule type" value="Genomic_DNA"/>
</dbReference>
<comment type="caution">
    <text evidence="1">The sequence shown here is derived from an EMBL/GenBank/DDBJ whole genome shotgun (WGS) entry which is preliminary data.</text>
</comment>
<organism evidence="1 2">
    <name type="scientific">Wickerhamomyces pijperi</name>
    <name type="common">Yeast</name>
    <name type="synonym">Pichia pijperi</name>
    <dbReference type="NCBI Taxonomy" id="599730"/>
    <lineage>
        <taxon>Eukaryota</taxon>
        <taxon>Fungi</taxon>
        <taxon>Dikarya</taxon>
        <taxon>Ascomycota</taxon>
        <taxon>Saccharomycotina</taxon>
        <taxon>Saccharomycetes</taxon>
        <taxon>Phaffomycetales</taxon>
        <taxon>Wickerhamomycetaceae</taxon>
        <taxon>Wickerhamomyces</taxon>
    </lineage>
</organism>
<sequence length="112" mass="11991">MEPSPDLEDCFASQTVCGFLMAFLTNLFHLAICVESTLTASLTDGLAEPKALKTFSGATWKMSPACNVKPGCLMLIPLTVTAPCKMNCLACLIEEANIALNKAKSKRFSKTA</sequence>
<evidence type="ECO:0000313" key="2">
    <source>
        <dbReference type="Proteomes" id="UP000774326"/>
    </source>
</evidence>
<reference evidence="1" key="1">
    <citation type="journal article" date="2021" name="Open Biol.">
        <title>Shared evolutionary footprints suggest mitochondrial oxidative damage underlies multiple complex I losses in fungi.</title>
        <authorList>
            <person name="Schikora-Tamarit M.A."/>
            <person name="Marcet-Houben M."/>
            <person name="Nosek J."/>
            <person name="Gabaldon T."/>
        </authorList>
    </citation>
    <scope>NUCLEOTIDE SEQUENCE</scope>
    <source>
        <strain evidence="1">CBS2887</strain>
    </source>
</reference>
<proteinExistence type="predicted"/>
<keyword evidence="2" id="KW-1185">Reference proteome</keyword>
<dbReference type="AlphaFoldDB" id="A0A9P8Q634"/>
<name>A0A9P8Q634_WICPI</name>
<gene>
    <name evidence="1" type="ORF">WICPIJ_005378</name>
</gene>
<protein>
    <submittedName>
        <fullName evidence="1">Uncharacterized protein</fullName>
    </submittedName>
</protein>